<dbReference type="Gene3D" id="1.10.3720.10">
    <property type="entry name" value="MetI-like"/>
    <property type="match status" value="1"/>
</dbReference>
<feature type="transmembrane region" description="Helical" evidence="7">
    <location>
        <begin position="158"/>
        <end position="181"/>
    </location>
</feature>
<evidence type="ECO:0000259" key="8">
    <source>
        <dbReference type="PROSITE" id="PS50928"/>
    </source>
</evidence>
<evidence type="ECO:0000256" key="3">
    <source>
        <dbReference type="ARBA" id="ARBA00022475"/>
    </source>
</evidence>
<keyword evidence="10" id="KW-1185">Reference proteome</keyword>
<evidence type="ECO:0000256" key="2">
    <source>
        <dbReference type="ARBA" id="ARBA00022448"/>
    </source>
</evidence>
<dbReference type="InterPro" id="IPR051393">
    <property type="entry name" value="ABC_transporter_permease"/>
</dbReference>
<feature type="transmembrane region" description="Helical" evidence="7">
    <location>
        <begin position="212"/>
        <end position="232"/>
    </location>
</feature>
<sequence length="297" mass="33371">MRTLSLRTREHLWWVAFIAPAFLIYTVIFLGPVISSFYYSMTNWNGFTKTMDFIGFSNYAYMFGDPTFMKAMRNTFVFAGLIVIFQNGLAIPLALALDSKIKTKSLLKVVFFAPAILSPLVVGYTWLYIYEPEGMLNMLLRAIGLGGWEQTWLGDPKFALYAIVVMVLWQYVGYSMIIFLANLQTIPGDLYEAADIDGAGGFRKFRYITFPLLAPSMTINVVLASIGSLKAFDIIYVTTKGGPFQATETITTLLFTTAFKKDNFGYGTAMGVIMFLIIFLISVVQILLLRKREVGDS</sequence>
<keyword evidence="5 7" id="KW-1133">Transmembrane helix</keyword>
<name>A0A7Z2VLD3_9BACL</name>
<dbReference type="AlphaFoldDB" id="A0A7Z2VLD3"/>
<evidence type="ECO:0000313" key="10">
    <source>
        <dbReference type="Proteomes" id="UP000502248"/>
    </source>
</evidence>
<evidence type="ECO:0000313" key="9">
    <source>
        <dbReference type="EMBL" id="QJD85436.1"/>
    </source>
</evidence>
<feature type="domain" description="ABC transmembrane type-1" evidence="8">
    <location>
        <begin position="72"/>
        <end position="285"/>
    </location>
</feature>
<accession>A0A7Z2VLD3</accession>
<organism evidence="9 10">
    <name type="scientific">Cohnella herbarum</name>
    <dbReference type="NCBI Taxonomy" id="2728023"/>
    <lineage>
        <taxon>Bacteria</taxon>
        <taxon>Bacillati</taxon>
        <taxon>Bacillota</taxon>
        <taxon>Bacilli</taxon>
        <taxon>Bacillales</taxon>
        <taxon>Paenibacillaceae</taxon>
        <taxon>Cohnella</taxon>
    </lineage>
</organism>
<dbReference type="Pfam" id="PF00528">
    <property type="entry name" value="BPD_transp_1"/>
    <property type="match status" value="1"/>
</dbReference>
<comment type="subcellular location">
    <subcellularLocation>
        <location evidence="1 7">Cell membrane</location>
        <topology evidence="1 7">Multi-pass membrane protein</topology>
    </subcellularLocation>
</comment>
<dbReference type="KEGG" id="cheb:HH215_21140"/>
<evidence type="ECO:0000256" key="6">
    <source>
        <dbReference type="ARBA" id="ARBA00023136"/>
    </source>
</evidence>
<dbReference type="GO" id="GO:0005886">
    <property type="term" value="C:plasma membrane"/>
    <property type="evidence" value="ECO:0007669"/>
    <property type="project" value="UniProtKB-SubCell"/>
</dbReference>
<evidence type="ECO:0000256" key="1">
    <source>
        <dbReference type="ARBA" id="ARBA00004651"/>
    </source>
</evidence>
<dbReference type="RefSeq" id="WP_169281698.1">
    <property type="nucleotide sequence ID" value="NZ_CP051680.1"/>
</dbReference>
<reference evidence="9 10" key="1">
    <citation type="submission" date="2020-04" db="EMBL/GenBank/DDBJ databases">
        <title>Genome sequencing of novel species.</title>
        <authorList>
            <person name="Heo J."/>
            <person name="Kim S.-J."/>
            <person name="Kim J.-S."/>
            <person name="Hong S.-B."/>
            <person name="Kwon S.-W."/>
        </authorList>
    </citation>
    <scope>NUCLEOTIDE SEQUENCE [LARGE SCALE GENOMIC DNA]</scope>
    <source>
        <strain evidence="9 10">MFER-1</strain>
    </source>
</reference>
<dbReference type="Proteomes" id="UP000502248">
    <property type="component" value="Chromosome"/>
</dbReference>
<protein>
    <submittedName>
        <fullName evidence="9">Sugar ABC transporter permease</fullName>
    </submittedName>
</protein>
<feature type="transmembrane region" description="Helical" evidence="7">
    <location>
        <begin position="264"/>
        <end position="289"/>
    </location>
</feature>
<dbReference type="PROSITE" id="PS50928">
    <property type="entry name" value="ABC_TM1"/>
    <property type="match status" value="1"/>
</dbReference>
<gene>
    <name evidence="9" type="ORF">HH215_21140</name>
</gene>
<evidence type="ECO:0000256" key="4">
    <source>
        <dbReference type="ARBA" id="ARBA00022692"/>
    </source>
</evidence>
<dbReference type="PANTHER" id="PTHR30193:SF37">
    <property type="entry name" value="INNER MEMBRANE ABC TRANSPORTER PERMEASE PROTEIN YCJO"/>
    <property type="match status" value="1"/>
</dbReference>
<feature type="transmembrane region" description="Helical" evidence="7">
    <location>
        <begin position="12"/>
        <end position="39"/>
    </location>
</feature>
<keyword evidence="3" id="KW-1003">Cell membrane</keyword>
<keyword evidence="4 7" id="KW-0812">Transmembrane</keyword>
<feature type="transmembrane region" description="Helical" evidence="7">
    <location>
        <begin position="109"/>
        <end position="129"/>
    </location>
</feature>
<dbReference type="EMBL" id="CP051680">
    <property type="protein sequence ID" value="QJD85436.1"/>
    <property type="molecule type" value="Genomic_DNA"/>
</dbReference>
<dbReference type="InterPro" id="IPR035906">
    <property type="entry name" value="MetI-like_sf"/>
</dbReference>
<evidence type="ECO:0000256" key="7">
    <source>
        <dbReference type="RuleBase" id="RU363032"/>
    </source>
</evidence>
<feature type="transmembrane region" description="Helical" evidence="7">
    <location>
        <begin position="76"/>
        <end position="97"/>
    </location>
</feature>
<evidence type="ECO:0000256" key="5">
    <source>
        <dbReference type="ARBA" id="ARBA00022989"/>
    </source>
</evidence>
<dbReference type="PANTHER" id="PTHR30193">
    <property type="entry name" value="ABC TRANSPORTER PERMEASE PROTEIN"/>
    <property type="match status" value="1"/>
</dbReference>
<proteinExistence type="inferred from homology"/>
<dbReference type="CDD" id="cd06261">
    <property type="entry name" value="TM_PBP2"/>
    <property type="match status" value="1"/>
</dbReference>
<keyword evidence="2 7" id="KW-0813">Transport</keyword>
<dbReference type="GO" id="GO:0055085">
    <property type="term" value="P:transmembrane transport"/>
    <property type="evidence" value="ECO:0007669"/>
    <property type="project" value="InterPro"/>
</dbReference>
<dbReference type="InterPro" id="IPR000515">
    <property type="entry name" value="MetI-like"/>
</dbReference>
<dbReference type="SUPFAM" id="SSF161098">
    <property type="entry name" value="MetI-like"/>
    <property type="match status" value="1"/>
</dbReference>
<comment type="similarity">
    <text evidence="7">Belongs to the binding-protein-dependent transport system permease family.</text>
</comment>
<keyword evidence="6 7" id="KW-0472">Membrane</keyword>